<accession>A0A1M6I0Q8</accession>
<name>A0A1M6I0Q8_9FIRM</name>
<proteinExistence type="predicted"/>
<organism evidence="1 2">
    <name type="scientific">Desulfofundulus thermosubterraneus DSM 16057</name>
    <dbReference type="NCBI Taxonomy" id="1121432"/>
    <lineage>
        <taxon>Bacteria</taxon>
        <taxon>Bacillati</taxon>
        <taxon>Bacillota</taxon>
        <taxon>Clostridia</taxon>
        <taxon>Eubacteriales</taxon>
        <taxon>Peptococcaceae</taxon>
        <taxon>Desulfofundulus</taxon>
    </lineage>
</organism>
<keyword evidence="2" id="KW-1185">Reference proteome</keyword>
<dbReference type="EMBL" id="FQZM01000026">
    <property type="protein sequence ID" value="SHJ28069.1"/>
    <property type="molecule type" value="Genomic_DNA"/>
</dbReference>
<reference evidence="2" key="1">
    <citation type="submission" date="2016-11" db="EMBL/GenBank/DDBJ databases">
        <authorList>
            <person name="Varghese N."/>
            <person name="Submissions S."/>
        </authorList>
    </citation>
    <scope>NUCLEOTIDE SEQUENCE [LARGE SCALE GENOMIC DNA]</scope>
    <source>
        <strain evidence="2">DSM 16057</strain>
    </source>
</reference>
<dbReference type="Proteomes" id="UP000184529">
    <property type="component" value="Unassembled WGS sequence"/>
</dbReference>
<dbReference type="AlphaFoldDB" id="A0A1M6I0Q8"/>
<dbReference type="STRING" id="1121432.SAMN02745219_02172"/>
<dbReference type="OrthoDB" id="2381664at2"/>
<sequence length="154" mass="15700">MGKKWPAVVAAVLLCGLLAVGGYARLAGAAVGGEPGSEADPLVSKSFVEEYVAKYVREALGERQGGGDFQWRVATVPAGQEFTGGAGVEFILRSGKAVAVDPTGSGIPDVTSGTNLTAGKAVAPNHLYIIPRADGRGLRAQTSVIIMYRGAAGN</sequence>
<dbReference type="RefSeq" id="WP_072869586.1">
    <property type="nucleotide sequence ID" value="NZ_FQZM01000026.1"/>
</dbReference>
<gene>
    <name evidence="1" type="ORF">SAMN02745219_02172</name>
</gene>
<evidence type="ECO:0000313" key="2">
    <source>
        <dbReference type="Proteomes" id="UP000184529"/>
    </source>
</evidence>
<evidence type="ECO:0000313" key="1">
    <source>
        <dbReference type="EMBL" id="SHJ28069.1"/>
    </source>
</evidence>
<protein>
    <submittedName>
        <fullName evidence="1">Uncharacterized protein</fullName>
    </submittedName>
</protein>